<dbReference type="SFLD" id="SFLDG01151">
    <property type="entry name" value="Main.2:_Nu-like"/>
    <property type="match status" value="1"/>
</dbReference>
<dbReference type="PANTHER" id="PTHR44051">
    <property type="entry name" value="GLUTATHIONE S-TRANSFERASE-RELATED"/>
    <property type="match status" value="1"/>
</dbReference>
<comment type="similarity">
    <text evidence="1 5">Belongs to the GST superfamily.</text>
</comment>
<dbReference type="EMBL" id="JAKJXP020000040">
    <property type="protein sequence ID" value="KAK7752234.1"/>
    <property type="molecule type" value="Genomic_DNA"/>
</dbReference>
<evidence type="ECO:0000256" key="4">
    <source>
        <dbReference type="ARBA" id="ARBA00047960"/>
    </source>
</evidence>
<gene>
    <name evidence="8" type="primary">URE2_2</name>
    <name evidence="8" type="ORF">SLS62_005768</name>
</gene>
<sequence length="232" mass="26701">MTEPIEVWMAQLKVPYKIVSIKFEDLKSEPFVSLNPNGRAPAIKDPNTDLVLWESGAIISYLIEQYDTAHVLSYDTLKEKQLCNQWLHFQMSGQGPYFGQAGWFTVLHQEKLPSAIERYRAEIKRILGVLEKRLEGRQWLVGDKMTYADLAWAPWNDRVDVLLSCPPEEKFEGFPAVKAWHDRVTSRPSWKKAMEERARLMDEQGLTWTGMPKGIQSLAEYQEIIDAKKGGS</sequence>
<proteinExistence type="inferred from homology"/>
<evidence type="ECO:0000313" key="8">
    <source>
        <dbReference type="EMBL" id="KAK7752234.1"/>
    </source>
</evidence>
<evidence type="ECO:0000259" key="6">
    <source>
        <dbReference type="PROSITE" id="PS50404"/>
    </source>
</evidence>
<dbReference type="EC" id="2.5.1.18" evidence="2"/>
<accession>A0AAN9UZR7</accession>
<protein>
    <recommendedName>
        <fullName evidence="2">glutathione transferase</fullName>
        <ecNumber evidence="2">2.5.1.18</ecNumber>
    </recommendedName>
</protein>
<dbReference type="SFLD" id="SFLDS00019">
    <property type="entry name" value="Glutathione_Transferase_(cytos"/>
    <property type="match status" value="1"/>
</dbReference>
<dbReference type="InterPro" id="IPR004045">
    <property type="entry name" value="Glutathione_S-Trfase_N"/>
</dbReference>
<comment type="caution">
    <text evidence="8">The sequence shown here is derived from an EMBL/GenBank/DDBJ whole genome shotgun (WGS) entry which is preliminary data.</text>
</comment>
<dbReference type="InterPro" id="IPR010987">
    <property type="entry name" value="Glutathione-S-Trfase_C-like"/>
</dbReference>
<feature type="domain" description="GST N-terminal" evidence="6">
    <location>
        <begin position="1"/>
        <end position="70"/>
    </location>
</feature>
<dbReference type="SUPFAM" id="SSF52833">
    <property type="entry name" value="Thioredoxin-like"/>
    <property type="match status" value="1"/>
</dbReference>
<evidence type="ECO:0000256" key="5">
    <source>
        <dbReference type="RuleBase" id="RU003494"/>
    </source>
</evidence>
<evidence type="ECO:0000256" key="1">
    <source>
        <dbReference type="ARBA" id="ARBA00007409"/>
    </source>
</evidence>
<feature type="domain" description="GST C-terminal" evidence="7">
    <location>
        <begin position="76"/>
        <end position="204"/>
    </location>
</feature>
<reference evidence="8 9" key="1">
    <citation type="submission" date="2024-02" db="EMBL/GenBank/DDBJ databases">
        <title>De novo assembly and annotation of 12 fungi associated with fruit tree decline syndrome in Ontario, Canada.</title>
        <authorList>
            <person name="Sulman M."/>
            <person name="Ellouze W."/>
            <person name="Ilyukhin E."/>
        </authorList>
    </citation>
    <scope>NUCLEOTIDE SEQUENCE [LARGE SCALE GENOMIC DNA]</scope>
    <source>
        <strain evidence="8 9">M11/M66-122</strain>
    </source>
</reference>
<dbReference type="GO" id="GO:0004364">
    <property type="term" value="F:glutathione transferase activity"/>
    <property type="evidence" value="ECO:0007669"/>
    <property type="project" value="UniProtKB-EC"/>
</dbReference>
<dbReference type="InterPro" id="IPR036282">
    <property type="entry name" value="Glutathione-S-Trfase_C_sf"/>
</dbReference>
<name>A0AAN9UZR7_9PEZI</name>
<evidence type="ECO:0000259" key="7">
    <source>
        <dbReference type="PROSITE" id="PS50405"/>
    </source>
</evidence>
<keyword evidence="3" id="KW-0808">Transferase</keyword>
<evidence type="ECO:0000256" key="2">
    <source>
        <dbReference type="ARBA" id="ARBA00012452"/>
    </source>
</evidence>
<dbReference type="Pfam" id="PF00043">
    <property type="entry name" value="GST_C"/>
    <property type="match status" value="1"/>
</dbReference>
<organism evidence="8 9">
    <name type="scientific">Diatrype stigma</name>
    <dbReference type="NCBI Taxonomy" id="117547"/>
    <lineage>
        <taxon>Eukaryota</taxon>
        <taxon>Fungi</taxon>
        <taxon>Dikarya</taxon>
        <taxon>Ascomycota</taxon>
        <taxon>Pezizomycotina</taxon>
        <taxon>Sordariomycetes</taxon>
        <taxon>Xylariomycetidae</taxon>
        <taxon>Xylariales</taxon>
        <taxon>Diatrypaceae</taxon>
        <taxon>Diatrype</taxon>
    </lineage>
</organism>
<dbReference type="PANTHER" id="PTHR44051:SF20">
    <property type="entry name" value="GLUTATHIONE TRANSFERASE 1 (EUROFUNG)"/>
    <property type="match status" value="1"/>
</dbReference>
<dbReference type="Gene3D" id="1.20.1050.10">
    <property type="match status" value="1"/>
</dbReference>
<evidence type="ECO:0000256" key="3">
    <source>
        <dbReference type="ARBA" id="ARBA00022679"/>
    </source>
</evidence>
<dbReference type="InterPro" id="IPR004046">
    <property type="entry name" value="GST_C"/>
</dbReference>
<evidence type="ECO:0000313" key="9">
    <source>
        <dbReference type="Proteomes" id="UP001320420"/>
    </source>
</evidence>
<comment type="catalytic activity">
    <reaction evidence="4">
        <text>RX + glutathione = an S-substituted glutathione + a halide anion + H(+)</text>
        <dbReference type="Rhea" id="RHEA:16437"/>
        <dbReference type="ChEBI" id="CHEBI:15378"/>
        <dbReference type="ChEBI" id="CHEBI:16042"/>
        <dbReference type="ChEBI" id="CHEBI:17792"/>
        <dbReference type="ChEBI" id="CHEBI:57925"/>
        <dbReference type="ChEBI" id="CHEBI:90779"/>
        <dbReference type="EC" id="2.5.1.18"/>
    </reaction>
</comment>
<dbReference type="InterPro" id="IPR036249">
    <property type="entry name" value="Thioredoxin-like_sf"/>
</dbReference>
<dbReference type="SFLD" id="SFLDG00358">
    <property type="entry name" value="Main_(cytGST)"/>
    <property type="match status" value="1"/>
</dbReference>
<dbReference type="AlphaFoldDB" id="A0AAN9UZR7"/>
<dbReference type="Pfam" id="PF02798">
    <property type="entry name" value="GST_N"/>
    <property type="match status" value="1"/>
</dbReference>
<dbReference type="Proteomes" id="UP001320420">
    <property type="component" value="Unassembled WGS sequence"/>
</dbReference>
<keyword evidence="9" id="KW-1185">Reference proteome</keyword>
<dbReference type="Gene3D" id="3.40.30.10">
    <property type="entry name" value="Glutaredoxin"/>
    <property type="match status" value="1"/>
</dbReference>
<dbReference type="PROSITE" id="PS50404">
    <property type="entry name" value="GST_NTER"/>
    <property type="match status" value="1"/>
</dbReference>
<dbReference type="CDD" id="cd10293">
    <property type="entry name" value="GST_C_Ure2p"/>
    <property type="match status" value="1"/>
</dbReference>
<dbReference type="SUPFAM" id="SSF47616">
    <property type="entry name" value="GST C-terminal domain-like"/>
    <property type="match status" value="1"/>
</dbReference>
<dbReference type="PROSITE" id="PS50405">
    <property type="entry name" value="GST_CTER"/>
    <property type="match status" value="1"/>
</dbReference>
<dbReference type="InterPro" id="IPR040079">
    <property type="entry name" value="Glutathione_S-Trfase"/>
</dbReference>